<dbReference type="SUPFAM" id="SSF53335">
    <property type="entry name" value="S-adenosyl-L-methionine-dependent methyltransferases"/>
    <property type="match status" value="1"/>
</dbReference>
<dbReference type="AlphaFoldDB" id="A0A077WW38"/>
<dbReference type="InterPro" id="IPR029063">
    <property type="entry name" value="SAM-dependent_MTases_sf"/>
</dbReference>
<proteinExistence type="inferred from homology"/>
<dbReference type="OrthoDB" id="2094832at2759"/>
<feature type="domain" description="Methyltransferase type 12" evidence="5">
    <location>
        <begin position="84"/>
        <end position="197"/>
    </location>
</feature>
<dbReference type="CDD" id="cd02440">
    <property type="entry name" value="AdoMet_MTases"/>
    <property type="match status" value="1"/>
</dbReference>
<dbReference type="InterPro" id="IPR051654">
    <property type="entry name" value="Meroterpenoid_MTases"/>
</dbReference>
<accession>A0A077WW38</accession>
<dbReference type="PANTHER" id="PTHR35897:SF1">
    <property type="entry name" value="METHYLTRANSFERASE AUSD"/>
    <property type="match status" value="1"/>
</dbReference>
<dbReference type="GO" id="GO:0016740">
    <property type="term" value="F:transferase activity"/>
    <property type="evidence" value="ECO:0007669"/>
    <property type="project" value="UniProtKB-KW"/>
</dbReference>
<organism evidence="6">
    <name type="scientific">Lichtheimia ramosa</name>
    <dbReference type="NCBI Taxonomy" id="688394"/>
    <lineage>
        <taxon>Eukaryota</taxon>
        <taxon>Fungi</taxon>
        <taxon>Fungi incertae sedis</taxon>
        <taxon>Mucoromycota</taxon>
        <taxon>Mucoromycotina</taxon>
        <taxon>Mucoromycetes</taxon>
        <taxon>Mucorales</taxon>
        <taxon>Lichtheimiaceae</taxon>
        <taxon>Lichtheimia</taxon>
    </lineage>
</organism>
<dbReference type="InterPro" id="IPR013217">
    <property type="entry name" value="Methyltransf_12"/>
</dbReference>
<reference evidence="6" key="1">
    <citation type="journal article" date="2014" name="Genome Announc.">
        <title>De novo whole-genome sequence and genome annotation of Lichtheimia ramosa.</title>
        <authorList>
            <person name="Linde J."/>
            <person name="Schwartze V."/>
            <person name="Binder U."/>
            <person name="Lass-Florl C."/>
            <person name="Voigt K."/>
            <person name="Horn F."/>
        </authorList>
    </citation>
    <scope>NUCLEOTIDE SEQUENCE</scope>
    <source>
        <strain evidence="6">JMRC FSU:6197</strain>
    </source>
</reference>
<dbReference type="EMBL" id="LK023346">
    <property type="protein sequence ID" value="CDS11485.1"/>
    <property type="molecule type" value="Genomic_DNA"/>
</dbReference>
<dbReference type="Pfam" id="PF08242">
    <property type="entry name" value="Methyltransf_12"/>
    <property type="match status" value="1"/>
</dbReference>
<comment type="pathway">
    <text evidence="1">Secondary metabolite biosynthesis.</text>
</comment>
<keyword evidence="3" id="KW-0949">S-adenosyl-L-methionine</keyword>
<comment type="similarity">
    <text evidence="4">Belongs to the class I-like SAM-binding methyltransferase superfamily.</text>
</comment>
<evidence type="ECO:0000256" key="4">
    <source>
        <dbReference type="ARBA" id="ARBA00038314"/>
    </source>
</evidence>
<protein>
    <recommendedName>
        <fullName evidence="5">Methyltransferase type 12 domain-containing protein</fullName>
    </recommendedName>
</protein>
<evidence type="ECO:0000313" key="6">
    <source>
        <dbReference type="EMBL" id="CDS11485.1"/>
    </source>
</evidence>
<dbReference type="PANTHER" id="PTHR35897">
    <property type="entry name" value="METHYLTRANSFERASE AUSD"/>
    <property type="match status" value="1"/>
</dbReference>
<sequence length="280" mass="32471">MCKEDSSQWWQDEALCRLYSDYVGIQDRKQLSRHWEMIRARLSEDGKAYKCIEQFKFLSSRLATRFYYPRILELGKQEPTRIFIDIGCCTGTDLRQLLMDGYPGTCLLGTDLSKHYIECGYDLFQDRDTCPIRFITGDIFDSKFLDQDSPGQPSLAPFHNQVGIVYSGSVIHLLQSIDQVDAFITQVTRLLTPGGLFVGTHVAADRTISVYIPPRHYTKHWVGVDDFKTALQRHHFNDIEFKLEPRLTREEEKPYLDVQCHWLSFSAVYSPPPDHHQPVE</sequence>
<name>A0A077WW38_9FUNG</name>
<evidence type="ECO:0000256" key="2">
    <source>
        <dbReference type="ARBA" id="ARBA00022679"/>
    </source>
</evidence>
<evidence type="ECO:0000256" key="3">
    <source>
        <dbReference type="ARBA" id="ARBA00022691"/>
    </source>
</evidence>
<evidence type="ECO:0000256" key="1">
    <source>
        <dbReference type="ARBA" id="ARBA00005179"/>
    </source>
</evidence>
<evidence type="ECO:0000259" key="5">
    <source>
        <dbReference type="Pfam" id="PF08242"/>
    </source>
</evidence>
<dbReference type="Gene3D" id="3.40.50.150">
    <property type="entry name" value="Vaccinia Virus protein VP39"/>
    <property type="match status" value="1"/>
</dbReference>
<gene>
    <name evidence="6" type="ORF">LRAMOSA03748</name>
</gene>
<keyword evidence="2" id="KW-0808">Transferase</keyword>